<dbReference type="Proteomes" id="UP001465153">
    <property type="component" value="Unassembled WGS sequence"/>
</dbReference>
<sequence length="263" mass="29823">MKLVVITLNPESSVVQRLVQSIKSHTLSVDEFYAVDGRAGTPALVKGERLSQTRSLLNRRFPLTNTEIGCYLSHYRVIKKAYDEGHNHVCILEDDVVLESNFGDVLKEVVSLGAKAEFVRLMALKIRKRKVVQSLSQHCDLVRPLRGSLGTQGYVLNRSGMKKVLDKGAVISMPIDKFYDSFFLWGLHSFTVEPHIIFENHVQSSIAKTDGKTEGGLMVNVGYRLVKLYRSLRRSYHFWVNFSDYSPAEFPEESVGKSQRLRS</sequence>
<accession>A0ABQ0A6Y2</accession>
<evidence type="ECO:0000313" key="3">
    <source>
        <dbReference type="Proteomes" id="UP001465153"/>
    </source>
</evidence>
<dbReference type="Pfam" id="PF01755">
    <property type="entry name" value="Glyco_transf_25"/>
    <property type="match status" value="1"/>
</dbReference>
<comment type="caution">
    <text evidence="2">The sequence shown here is derived from an EMBL/GenBank/DDBJ whole genome shotgun (WGS) entry which is preliminary data.</text>
</comment>
<dbReference type="CDD" id="cd06532">
    <property type="entry name" value="Glyco_transf_25"/>
    <property type="match status" value="1"/>
</dbReference>
<reference evidence="2 3" key="1">
    <citation type="submission" date="2024-04" db="EMBL/GenBank/DDBJ databases">
        <title>Draft genome sequence of Sessilibacter corallicola NBRC 116591.</title>
        <authorList>
            <person name="Miyakawa T."/>
            <person name="Kusuya Y."/>
            <person name="Miura T."/>
        </authorList>
    </citation>
    <scope>NUCLEOTIDE SEQUENCE [LARGE SCALE GENOMIC DNA]</scope>
    <source>
        <strain evidence="2 3">KU-00831-HH</strain>
    </source>
</reference>
<organism evidence="2 3">
    <name type="scientific">Sessilibacter corallicola</name>
    <dbReference type="NCBI Taxonomy" id="2904075"/>
    <lineage>
        <taxon>Bacteria</taxon>
        <taxon>Pseudomonadati</taxon>
        <taxon>Pseudomonadota</taxon>
        <taxon>Gammaproteobacteria</taxon>
        <taxon>Cellvibrionales</taxon>
        <taxon>Cellvibrionaceae</taxon>
        <taxon>Sessilibacter</taxon>
    </lineage>
</organism>
<proteinExistence type="predicted"/>
<dbReference type="EMBL" id="BAABWN010000003">
    <property type="protein sequence ID" value="GAA6167412.1"/>
    <property type="molecule type" value="Genomic_DNA"/>
</dbReference>
<evidence type="ECO:0000313" key="2">
    <source>
        <dbReference type="EMBL" id="GAA6167412.1"/>
    </source>
</evidence>
<dbReference type="RefSeq" id="WP_353302060.1">
    <property type="nucleotide sequence ID" value="NZ_BAABWN010000003.1"/>
</dbReference>
<name>A0ABQ0A6Y2_9GAMM</name>
<evidence type="ECO:0000259" key="1">
    <source>
        <dbReference type="Pfam" id="PF01755"/>
    </source>
</evidence>
<keyword evidence="3" id="KW-1185">Reference proteome</keyword>
<protein>
    <recommendedName>
        <fullName evidence="1">Glycosyl transferase family 25 domain-containing protein</fullName>
    </recommendedName>
</protein>
<gene>
    <name evidence="2" type="ORF">NBRC116591_12220</name>
</gene>
<feature type="domain" description="Glycosyl transferase family 25" evidence="1">
    <location>
        <begin position="5"/>
        <end position="178"/>
    </location>
</feature>
<dbReference type="InterPro" id="IPR002654">
    <property type="entry name" value="Glyco_trans_25"/>
</dbReference>